<reference evidence="2" key="2">
    <citation type="journal article" date="2015" name="Fish Shellfish Immunol.">
        <title>Early steps in the European eel (Anguilla anguilla)-Vibrio vulnificus interaction in the gills: Role of the RtxA13 toxin.</title>
        <authorList>
            <person name="Callol A."/>
            <person name="Pajuelo D."/>
            <person name="Ebbesson L."/>
            <person name="Teles M."/>
            <person name="MacKenzie S."/>
            <person name="Amaro C."/>
        </authorList>
    </citation>
    <scope>NUCLEOTIDE SEQUENCE</scope>
</reference>
<feature type="compositionally biased region" description="Basic and acidic residues" evidence="1">
    <location>
        <begin position="8"/>
        <end position="35"/>
    </location>
</feature>
<protein>
    <submittedName>
        <fullName evidence="2">Uncharacterized protein</fullName>
    </submittedName>
</protein>
<accession>A0A0E9XJL7</accession>
<sequence length="45" mass="4810">MSDIHGLGGDERAGLGTNGHRESSAEERDEVRVEDAELVGSLEND</sequence>
<name>A0A0E9XJL7_ANGAN</name>
<reference evidence="2" key="1">
    <citation type="submission" date="2014-11" db="EMBL/GenBank/DDBJ databases">
        <authorList>
            <person name="Amaro Gonzalez C."/>
        </authorList>
    </citation>
    <scope>NUCLEOTIDE SEQUENCE</scope>
</reference>
<dbReference type="AlphaFoldDB" id="A0A0E9XJL7"/>
<dbReference type="EMBL" id="GBXM01005936">
    <property type="protein sequence ID" value="JAI02642.1"/>
    <property type="molecule type" value="Transcribed_RNA"/>
</dbReference>
<organism evidence="2">
    <name type="scientific">Anguilla anguilla</name>
    <name type="common">European freshwater eel</name>
    <name type="synonym">Muraena anguilla</name>
    <dbReference type="NCBI Taxonomy" id="7936"/>
    <lineage>
        <taxon>Eukaryota</taxon>
        <taxon>Metazoa</taxon>
        <taxon>Chordata</taxon>
        <taxon>Craniata</taxon>
        <taxon>Vertebrata</taxon>
        <taxon>Euteleostomi</taxon>
        <taxon>Actinopterygii</taxon>
        <taxon>Neopterygii</taxon>
        <taxon>Teleostei</taxon>
        <taxon>Anguilliformes</taxon>
        <taxon>Anguillidae</taxon>
        <taxon>Anguilla</taxon>
    </lineage>
</organism>
<evidence type="ECO:0000313" key="2">
    <source>
        <dbReference type="EMBL" id="JAI02642.1"/>
    </source>
</evidence>
<evidence type="ECO:0000256" key="1">
    <source>
        <dbReference type="SAM" id="MobiDB-lite"/>
    </source>
</evidence>
<proteinExistence type="predicted"/>
<feature type="region of interest" description="Disordered" evidence="1">
    <location>
        <begin position="1"/>
        <end position="45"/>
    </location>
</feature>